<keyword evidence="8" id="KW-1185">Reference proteome</keyword>
<accession>A0A2K8UDN2</accession>
<dbReference type="InterPro" id="IPR018110">
    <property type="entry name" value="Mandel_Rmase/mucon_lact_enz_CS"/>
</dbReference>
<evidence type="ECO:0000313" key="8">
    <source>
        <dbReference type="Proteomes" id="UP000232638"/>
    </source>
</evidence>
<comment type="cofactor">
    <cofactor evidence="4">
        <name>a divalent metal cation</name>
        <dbReference type="ChEBI" id="CHEBI:60240"/>
    </cofactor>
</comment>
<comment type="pathway">
    <text evidence="4">Quinol/quinone metabolism; 1,4-dihydroxy-2-naphthoate biosynthesis; 1,4-dihydroxy-2-naphthoate from chorismate: step 4/7.</text>
</comment>
<reference evidence="7 8" key="1">
    <citation type="submission" date="2017-03" db="EMBL/GenBank/DDBJ databases">
        <title>Complete genome sequence of Candidatus 'Thiodictyon syntrophicum' sp. nov. strain Cad16T, a photolithoautotroph purple sulfur bacterium isolated from an alpine meromictic lake.</title>
        <authorList>
            <person name="Luedin S.M."/>
            <person name="Pothier J.F."/>
            <person name="Danza F."/>
            <person name="Storelli N."/>
            <person name="Wittwer M."/>
            <person name="Tonolla M."/>
        </authorList>
    </citation>
    <scope>NUCLEOTIDE SEQUENCE [LARGE SCALE GENOMIC DNA]</scope>
    <source>
        <strain evidence="7 8">Cad16T</strain>
    </source>
</reference>
<dbReference type="PANTHER" id="PTHR48073:SF2">
    <property type="entry name" value="O-SUCCINYLBENZOATE SYNTHASE"/>
    <property type="match status" value="1"/>
</dbReference>
<dbReference type="UniPathway" id="UPA01057">
    <property type="reaction ID" value="UER00165"/>
</dbReference>
<keyword evidence="4" id="KW-0474">Menaquinone biosynthesis</keyword>
<dbReference type="GO" id="GO:0009234">
    <property type="term" value="P:menaquinone biosynthetic process"/>
    <property type="evidence" value="ECO:0007669"/>
    <property type="project" value="UniProtKB-UniRule"/>
</dbReference>
<dbReference type="SMART" id="SM00922">
    <property type="entry name" value="MR_MLE"/>
    <property type="match status" value="1"/>
</dbReference>
<dbReference type="EMBL" id="CP020370">
    <property type="protein sequence ID" value="AUB83539.1"/>
    <property type="molecule type" value="Genomic_DNA"/>
</dbReference>
<dbReference type="InterPro" id="IPR029065">
    <property type="entry name" value="Enolase_C-like"/>
</dbReference>
<evidence type="ECO:0000256" key="4">
    <source>
        <dbReference type="HAMAP-Rule" id="MF_00470"/>
    </source>
</evidence>
<dbReference type="Proteomes" id="UP000232638">
    <property type="component" value="Chromosome"/>
</dbReference>
<feature type="binding site" evidence="4">
    <location>
        <position position="239"/>
    </location>
    <ligand>
        <name>Mg(2+)</name>
        <dbReference type="ChEBI" id="CHEBI:18420"/>
    </ligand>
</feature>
<gene>
    <name evidence="4" type="primary">menC</name>
    <name evidence="7" type="ORF">THSYN_23035</name>
</gene>
<evidence type="ECO:0000313" key="7">
    <source>
        <dbReference type="EMBL" id="AUB83539.1"/>
    </source>
</evidence>
<name>A0A2K8UDN2_9GAMM</name>
<feature type="active site" description="Proton acceptor" evidence="4">
    <location>
        <position position="262"/>
    </location>
</feature>
<comment type="catalytic activity">
    <reaction evidence="4">
        <text>(1R,6R)-6-hydroxy-2-succinyl-cyclohexa-2,4-diene-1-carboxylate = 2-succinylbenzoate + H2O</text>
        <dbReference type="Rhea" id="RHEA:10196"/>
        <dbReference type="ChEBI" id="CHEBI:15377"/>
        <dbReference type="ChEBI" id="CHEBI:18325"/>
        <dbReference type="ChEBI" id="CHEBI:58689"/>
        <dbReference type="EC" id="4.2.1.113"/>
    </reaction>
</comment>
<dbReference type="UniPathway" id="UPA00079"/>
<comment type="function">
    <text evidence="4">Converts 2-succinyl-6-hydroxy-2,4-cyclohexadiene-1-carboxylate (SHCHC) to 2-succinylbenzoate (OSB).</text>
</comment>
<dbReference type="SFLD" id="SFLDG00180">
    <property type="entry name" value="muconate_cycloisomerase"/>
    <property type="match status" value="1"/>
</dbReference>
<comment type="pathway">
    <text evidence="4">Quinol/quinone metabolism; menaquinone biosynthesis.</text>
</comment>
<dbReference type="SUPFAM" id="SSF51604">
    <property type="entry name" value="Enolase C-terminal domain-like"/>
    <property type="match status" value="1"/>
</dbReference>
<keyword evidence="1 4" id="KW-0479">Metal-binding</keyword>
<dbReference type="SUPFAM" id="SSF54826">
    <property type="entry name" value="Enolase N-terminal domain-like"/>
    <property type="match status" value="1"/>
</dbReference>
<dbReference type="Gene3D" id="3.30.390.10">
    <property type="entry name" value="Enolase-like, N-terminal domain"/>
    <property type="match status" value="1"/>
</dbReference>
<dbReference type="KEGG" id="tsy:THSYN_23035"/>
<dbReference type="HAMAP" id="MF_00470">
    <property type="entry name" value="MenC_1"/>
    <property type="match status" value="1"/>
</dbReference>
<evidence type="ECO:0000259" key="6">
    <source>
        <dbReference type="SMART" id="SM00922"/>
    </source>
</evidence>
<protein>
    <recommendedName>
        <fullName evidence="4 5">o-succinylbenzoate synthase</fullName>
        <shortName evidence="4">OSB synthase</shortName>
        <shortName evidence="4">OSBS</shortName>
        <ecNumber evidence="4 5">4.2.1.113</ecNumber>
    </recommendedName>
    <alternativeName>
        <fullName evidence="4">4-(2'-carboxyphenyl)-4-oxybutyric acid synthase</fullName>
    </alternativeName>
    <alternativeName>
        <fullName evidence="4">o-succinylbenzoic acid synthase</fullName>
    </alternativeName>
</protein>
<dbReference type="SFLD" id="SFLDF00009">
    <property type="entry name" value="o-succinylbenzoate_synthase"/>
    <property type="match status" value="1"/>
</dbReference>
<dbReference type="Gene3D" id="3.20.20.120">
    <property type="entry name" value="Enolase-like C-terminal domain"/>
    <property type="match status" value="1"/>
</dbReference>
<dbReference type="RefSeq" id="WP_100921225.1">
    <property type="nucleotide sequence ID" value="NZ_CP020370.1"/>
</dbReference>
<feature type="active site" description="Proton donor" evidence="4">
    <location>
        <position position="159"/>
    </location>
</feature>
<comment type="similarity">
    <text evidence="4">Belongs to the mandelate racemase/muconate lactonizing enzyme family. MenC type 1 subfamily.</text>
</comment>
<dbReference type="OrthoDB" id="3725747at2"/>
<evidence type="ECO:0000256" key="2">
    <source>
        <dbReference type="ARBA" id="ARBA00022842"/>
    </source>
</evidence>
<keyword evidence="3 4" id="KW-0456">Lyase</keyword>
<feature type="binding site" evidence="4">
    <location>
        <position position="214"/>
    </location>
    <ligand>
        <name>Mg(2+)</name>
        <dbReference type="ChEBI" id="CHEBI:18420"/>
    </ligand>
</feature>
<evidence type="ECO:0000256" key="3">
    <source>
        <dbReference type="ARBA" id="ARBA00023239"/>
    </source>
</evidence>
<evidence type="ECO:0000256" key="1">
    <source>
        <dbReference type="ARBA" id="ARBA00022723"/>
    </source>
</evidence>
<dbReference type="PANTHER" id="PTHR48073">
    <property type="entry name" value="O-SUCCINYLBENZOATE SYNTHASE-RELATED"/>
    <property type="match status" value="1"/>
</dbReference>
<dbReference type="GO" id="GO:0009063">
    <property type="term" value="P:amino acid catabolic process"/>
    <property type="evidence" value="ECO:0007669"/>
    <property type="project" value="InterPro"/>
</dbReference>
<dbReference type="InterPro" id="IPR010196">
    <property type="entry name" value="OSB_synthase_MenC1"/>
</dbReference>
<dbReference type="InterPro" id="IPR013342">
    <property type="entry name" value="Mandelate_racemase_C"/>
</dbReference>
<keyword evidence="2 4" id="KW-0460">Magnesium</keyword>
<evidence type="ECO:0000256" key="5">
    <source>
        <dbReference type="NCBIfam" id="TIGR01927"/>
    </source>
</evidence>
<dbReference type="NCBIfam" id="TIGR01927">
    <property type="entry name" value="menC_gam_Gplu"/>
    <property type="match status" value="1"/>
</dbReference>
<feature type="domain" description="Mandelate racemase/muconate lactonizing enzyme C-terminal" evidence="6">
    <location>
        <begin position="142"/>
        <end position="235"/>
    </location>
</feature>
<feature type="binding site" evidence="4">
    <location>
        <position position="188"/>
    </location>
    <ligand>
        <name>Mg(2+)</name>
        <dbReference type="ChEBI" id="CHEBI:18420"/>
    </ligand>
</feature>
<dbReference type="CDD" id="cd03320">
    <property type="entry name" value="OSBS"/>
    <property type="match status" value="1"/>
</dbReference>
<dbReference type="AlphaFoldDB" id="A0A2K8UDN2"/>
<dbReference type="EC" id="4.2.1.113" evidence="4 5"/>
<dbReference type="InterPro" id="IPR036849">
    <property type="entry name" value="Enolase-like_C_sf"/>
</dbReference>
<dbReference type="GO" id="GO:0000287">
    <property type="term" value="F:magnesium ion binding"/>
    <property type="evidence" value="ECO:0007669"/>
    <property type="project" value="UniProtKB-UniRule"/>
</dbReference>
<dbReference type="GO" id="GO:0043748">
    <property type="term" value="F:O-succinylbenzoate synthase activity"/>
    <property type="evidence" value="ECO:0007669"/>
    <property type="project" value="UniProtKB-EC"/>
</dbReference>
<dbReference type="PROSITE" id="PS00909">
    <property type="entry name" value="MR_MLE_2"/>
    <property type="match status" value="1"/>
</dbReference>
<sequence>MTASPRVELGLVPYRLALTRPWASARGGFPARCGWLVIAESQGLRGYGDCAPLPAAGTESPEMAERRLGALAAGALDLDETLAALARAPRSPTPAADFALECALCDLASRLADTSLRRRLTASARDRVPVNAALGPLSETHPGDLARAARAGFRVVKLKVGMTTPQLELQRLRDLAATLPPGLRLRLDANGAWDPAAARQVISALADLPVESLEEPLQEPDWPTLAALQSIAPFSLALDESVAAHADTLDPARLPVRRIILKPAAIGGLHRTLSIARRLQTAGIEVVITSLVESAAGLWPTAQLAAAIGSPIPQGLATADWLRDDLGAPPRIQDGYLHLPDSAGSGFALSDER</sequence>
<organism evidence="7 8">
    <name type="scientific">Candidatus Thiodictyon syntrophicum</name>
    <dbReference type="NCBI Taxonomy" id="1166950"/>
    <lineage>
        <taxon>Bacteria</taxon>
        <taxon>Pseudomonadati</taxon>
        <taxon>Pseudomonadota</taxon>
        <taxon>Gammaproteobacteria</taxon>
        <taxon>Chromatiales</taxon>
        <taxon>Chromatiaceae</taxon>
        <taxon>Thiodictyon</taxon>
    </lineage>
</organism>
<proteinExistence type="inferred from homology"/>
<dbReference type="InterPro" id="IPR029017">
    <property type="entry name" value="Enolase-like_N"/>
</dbReference>
<dbReference type="SFLD" id="SFLDS00001">
    <property type="entry name" value="Enolase"/>
    <property type="match status" value="1"/>
</dbReference>
<dbReference type="Pfam" id="PF13378">
    <property type="entry name" value="MR_MLE_C"/>
    <property type="match status" value="1"/>
</dbReference>